<gene>
    <name evidence="2" type="ORF">OS493_010090</name>
</gene>
<feature type="chain" id="PRO_5040814582" description="ShKT domain-containing protein" evidence="1">
    <location>
        <begin position="20"/>
        <end position="101"/>
    </location>
</feature>
<keyword evidence="1" id="KW-0732">Signal</keyword>
<dbReference type="EMBL" id="MU827781">
    <property type="protein sequence ID" value="KAJ7337233.1"/>
    <property type="molecule type" value="Genomic_DNA"/>
</dbReference>
<organism evidence="2 3">
    <name type="scientific">Desmophyllum pertusum</name>
    <dbReference type="NCBI Taxonomy" id="174260"/>
    <lineage>
        <taxon>Eukaryota</taxon>
        <taxon>Metazoa</taxon>
        <taxon>Cnidaria</taxon>
        <taxon>Anthozoa</taxon>
        <taxon>Hexacorallia</taxon>
        <taxon>Scleractinia</taxon>
        <taxon>Caryophylliina</taxon>
        <taxon>Caryophylliidae</taxon>
        <taxon>Desmophyllum</taxon>
    </lineage>
</organism>
<evidence type="ECO:0000313" key="2">
    <source>
        <dbReference type="EMBL" id="KAJ7337233.1"/>
    </source>
</evidence>
<protein>
    <recommendedName>
        <fullName evidence="4">ShKT domain-containing protein</fullName>
    </recommendedName>
</protein>
<evidence type="ECO:0000313" key="3">
    <source>
        <dbReference type="Proteomes" id="UP001163046"/>
    </source>
</evidence>
<comment type="caution">
    <text evidence="2">The sequence shown here is derived from an EMBL/GenBank/DDBJ whole genome shotgun (WGS) entry which is preliminary data.</text>
</comment>
<accession>A0A9W9YEK3</accession>
<name>A0A9W9YEK3_9CNID</name>
<sequence length="101" mass="11351">MSKQLLLVCLALILLEVKSAPNFKIKEALQDDAGFEPGEADFEYARSLPVEADLRVERQSSDCYDWKPLECMQLDARACGTSAAVQRDCPRTCQMCDEYVV</sequence>
<reference evidence="2" key="1">
    <citation type="submission" date="2023-01" db="EMBL/GenBank/DDBJ databases">
        <title>Genome assembly of the deep-sea coral Lophelia pertusa.</title>
        <authorList>
            <person name="Herrera S."/>
            <person name="Cordes E."/>
        </authorList>
    </citation>
    <scope>NUCLEOTIDE SEQUENCE</scope>
    <source>
        <strain evidence="2">USNM1676648</strain>
        <tissue evidence="2">Polyp</tissue>
    </source>
</reference>
<proteinExistence type="predicted"/>
<dbReference type="AlphaFoldDB" id="A0A9W9YEK3"/>
<dbReference type="OrthoDB" id="10530467at2759"/>
<evidence type="ECO:0000256" key="1">
    <source>
        <dbReference type="SAM" id="SignalP"/>
    </source>
</evidence>
<feature type="signal peptide" evidence="1">
    <location>
        <begin position="1"/>
        <end position="19"/>
    </location>
</feature>
<dbReference type="Proteomes" id="UP001163046">
    <property type="component" value="Unassembled WGS sequence"/>
</dbReference>
<evidence type="ECO:0008006" key="4">
    <source>
        <dbReference type="Google" id="ProtNLM"/>
    </source>
</evidence>
<keyword evidence="3" id="KW-1185">Reference proteome</keyword>